<reference evidence="2 3" key="1">
    <citation type="submission" date="2019-11" db="EMBL/GenBank/DDBJ databases">
        <title>Whole genome sequence of Oryza granulata.</title>
        <authorList>
            <person name="Li W."/>
        </authorList>
    </citation>
    <scope>NUCLEOTIDE SEQUENCE [LARGE SCALE GENOMIC DNA]</scope>
    <source>
        <strain evidence="3">cv. Menghai</strain>
        <tissue evidence="2">Leaf</tissue>
    </source>
</reference>
<evidence type="ECO:0000256" key="1">
    <source>
        <dbReference type="SAM" id="MobiDB-lite"/>
    </source>
</evidence>
<dbReference type="Proteomes" id="UP000479710">
    <property type="component" value="Unassembled WGS sequence"/>
</dbReference>
<comment type="caution">
    <text evidence="2">The sequence shown here is derived from an EMBL/GenBank/DDBJ whole genome shotgun (WGS) entry which is preliminary data.</text>
</comment>
<dbReference type="EMBL" id="SPHZ02000002">
    <property type="protein sequence ID" value="KAF0929425.1"/>
    <property type="molecule type" value="Genomic_DNA"/>
</dbReference>
<keyword evidence="3" id="KW-1185">Reference proteome</keyword>
<gene>
    <name evidence="2" type="ORF">E2562_021438</name>
</gene>
<evidence type="ECO:0000313" key="3">
    <source>
        <dbReference type="Proteomes" id="UP000479710"/>
    </source>
</evidence>
<organism evidence="2 3">
    <name type="scientific">Oryza meyeriana var. granulata</name>
    <dbReference type="NCBI Taxonomy" id="110450"/>
    <lineage>
        <taxon>Eukaryota</taxon>
        <taxon>Viridiplantae</taxon>
        <taxon>Streptophyta</taxon>
        <taxon>Embryophyta</taxon>
        <taxon>Tracheophyta</taxon>
        <taxon>Spermatophyta</taxon>
        <taxon>Magnoliopsida</taxon>
        <taxon>Liliopsida</taxon>
        <taxon>Poales</taxon>
        <taxon>Poaceae</taxon>
        <taxon>BOP clade</taxon>
        <taxon>Oryzoideae</taxon>
        <taxon>Oryzeae</taxon>
        <taxon>Oryzinae</taxon>
        <taxon>Oryza</taxon>
        <taxon>Oryza meyeriana</taxon>
    </lineage>
</organism>
<dbReference type="AlphaFoldDB" id="A0A6G1EXU3"/>
<name>A0A6G1EXU3_9ORYZ</name>
<feature type="region of interest" description="Disordered" evidence="1">
    <location>
        <begin position="1"/>
        <end position="33"/>
    </location>
</feature>
<protein>
    <submittedName>
        <fullName evidence="2">Uncharacterized protein</fullName>
    </submittedName>
</protein>
<proteinExistence type="predicted"/>
<sequence>MVSRTGAHRRNEGEEYRSGSNLGRRWGDGGADCATTRRQKTLLARHPRATALPTPTCVSASVGEWNGANNKVNHPKEAWAGLDTLVG</sequence>
<evidence type="ECO:0000313" key="2">
    <source>
        <dbReference type="EMBL" id="KAF0929425.1"/>
    </source>
</evidence>
<accession>A0A6G1EXU3</accession>